<evidence type="ECO:0000313" key="4">
    <source>
        <dbReference type="Proteomes" id="UP000789738"/>
    </source>
</evidence>
<protein>
    <recommendedName>
        <fullName evidence="5">DUF4044 domain-containing protein</fullName>
    </recommendedName>
</protein>
<evidence type="ECO:0000256" key="1">
    <source>
        <dbReference type="SAM" id="Phobius"/>
    </source>
</evidence>
<sequence length="38" mass="4414">MRGGLFMKKKTREKMIVAITIFIILIFVIGFIPTILLF</sequence>
<keyword evidence="1" id="KW-0812">Transmembrane</keyword>
<evidence type="ECO:0000313" key="3">
    <source>
        <dbReference type="EMBL" id="CAI3544591.1"/>
    </source>
</evidence>
<evidence type="ECO:0000313" key="2">
    <source>
        <dbReference type="EMBL" id="CAG9706426.1"/>
    </source>
</evidence>
<dbReference type="EMBL" id="CAKJVE010000004">
    <property type="protein sequence ID" value="CAG9706426.1"/>
    <property type="molecule type" value="Genomic_DNA"/>
</dbReference>
<feature type="transmembrane region" description="Helical" evidence="1">
    <location>
        <begin position="15"/>
        <end position="36"/>
    </location>
</feature>
<reference evidence="2" key="1">
    <citation type="submission" date="2021-10" db="EMBL/GenBank/DDBJ databases">
        <authorList>
            <person name="Mesa V."/>
        </authorList>
    </citation>
    <scope>NUCLEOTIDE SEQUENCE</scope>
    <source>
        <strain evidence="2">CC3_PB</strain>
    </source>
</reference>
<proteinExistence type="predicted"/>
<dbReference type="EMBL" id="CAMTCP010000055">
    <property type="protein sequence ID" value="CAI3544591.1"/>
    <property type="molecule type" value="Genomic_DNA"/>
</dbReference>
<accession>A0AA86MJT5</accession>
<gene>
    <name evidence="3" type="ORF">CNEO2_140053</name>
    <name evidence="2" type="ORF">CNEO_42451</name>
</gene>
<organism evidence="2 4">
    <name type="scientific">Clostridium neonatale</name>
    <dbReference type="NCBI Taxonomy" id="137838"/>
    <lineage>
        <taxon>Bacteria</taxon>
        <taxon>Bacillati</taxon>
        <taxon>Bacillota</taxon>
        <taxon>Clostridia</taxon>
        <taxon>Eubacteriales</taxon>
        <taxon>Clostridiaceae</taxon>
        <taxon>Clostridium</taxon>
    </lineage>
</organism>
<name>A0AA86MJT5_9CLOT</name>
<reference evidence="3" key="2">
    <citation type="submission" date="2022-10" db="EMBL/GenBank/DDBJ databases">
        <authorList>
            <person name="Aires J."/>
            <person name="Mesa V."/>
        </authorList>
    </citation>
    <scope>NUCLEOTIDE SEQUENCE</scope>
    <source>
        <strain evidence="3">Clostridium neonatale JD116</strain>
    </source>
</reference>
<keyword evidence="1" id="KW-1133">Transmembrane helix</keyword>
<comment type="caution">
    <text evidence="2">The sequence shown here is derived from an EMBL/GenBank/DDBJ whole genome shotgun (WGS) entry which is preliminary data.</text>
</comment>
<dbReference type="AlphaFoldDB" id="A0AA86MJT5"/>
<dbReference type="Proteomes" id="UP001189143">
    <property type="component" value="Unassembled WGS sequence"/>
</dbReference>
<keyword evidence="1" id="KW-0472">Membrane</keyword>
<evidence type="ECO:0008006" key="5">
    <source>
        <dbReference type="Google" id="ProtNLM"/>
    </source>
</evidence>
<dbReference type="Proteomes" id="UP000789738">
    <property type="component" value="Unassembled WGS sequence"/>
</dbReference>